<evidence type="ECO:0000256" key="5">
    <source>
        <dbReference type="ARBA" id="ARBA00047317"/>
    </source>
</evidence>
<dbReference type="NCBIfam" id="NF045515">
    <property type="entry name" value="Glp_gephyrin"/>
    <property type="match status" value="1"/>
</dbReference>
<sequence>MRDNTFPTQLTFDEARSIVDTIAAANRLPTERLAIARTHQRILAQDVIAPMPLPPFDNSAMDGYAVRHADVAAGETTLRLVGEQFAGRALGLRVGEGECVRITTGAPMPEGADTVVIREVVRVDGENIAIPAGIRAHANVRRAGEDVRTGDAILAPGQVLTPARVATTASLGIDQLTVSARPTVAVFTTGDELVPPGMPLDPGQIHDSNRELLMGLLRADGLEPTAWPTLPDDPVRIESMLRDAASSFDVVITCGAVSAGEKDHVPALLAEHGRVHFWKVRMKPGMPLLFGELDRARFLGLPGNPVSVFATYATLGRRLLDGLQGRTEPRRQFRARLAAAIDKPHARREFMRGTLEAGEDGTLRVTPDAATGSHRLRAAAMADVLIVVPDGPQSLAVGDVVDVLPY</sequence>
<keyword evidence="6" id="KW-0500">Molybdenum</keyword>
<keyword evidence="6" id="KW-0479">Metal-binding</keyword>
<evidence type="ECO:0000256" key="2">
    <source>
        <dbReference type="ARBA" id="ARBA00005046"/>
    </source>
</evidence>
<dbReference type="SMART" id="SM00852">
    <property type="entry name" value="MoCF_biosynth"/>
    <property type="match status" value="1"/>
</dbReference>
<evidence type="ECO:0000313" key="8">
    <source>
        <dbReference type="EMBL" id="MCC8361492.1"/>
    </source>
</evidence>
<dbReference type="InterPro" id="IPR036425">
    <property type="entry name" value="MoaB/Mog-like_dom_sf"/>
</dbReference>
<comment type="function">
    <text evidence="1 6">Catalyzes the insertion of molybdate into adenylated molybdopterin with the concomitant release of AMP.</text>
</comment>
<dbReference type="Gene3D" id="2.40.340.10">
    <property type="entry name" value="MoeA, C-terminal, domain IV"/>
    <property type="match status" value="1"/>
</dbReference>
<protein>
    <recommendedName>
        <fullName evidence="6">Molybdopterin molybdenumtransferase</fullName>
        <ecNumber evidence="6">2.10.1.1</ecNumber>
    </recommendedName>
</protein>
<dbReference type="EC" id="2.10.1.1" evidence="6"/>
<keyword evidence="9" id="KW-1185">Reference proteome</keyword>
<comment type="similarity">
    <text evidence="3 6">Belongs to the MoeA family.</text>
</comment>
<dbReference type="SUPFAM" id="SSF53218">
    <property type="entry name" value="Molybdenum cofactor biosynthesis proteins"/>
    <property type="match status" value="1"/>
</dbReference>
<feature type="domain" description="MoaB/Mog" evidence="7">
    <location>
        <begin position="185"/>
        <end position="322"/>
    </location>
</feature>
<dbReference type="Proteomes" id="UP001165293">
    <property type="component" value="Unassembled WGS sequence"/>
</dbReference>
<dbReference type="NCBIfam" id="TIGR00177">
    <property type="entry name" value="molyb_syn"/>
    <property type="match status" value="1"/>
</dbReference>
<comment type="pathway">
    <text evidence="2 6">Cofactor biosynthesis; molybdopterin biosynthesis.</text>
</comment>
<dbReference type="Gene3D" id="3.40.980.10">
    <property type="entry name" value="MoaB/Mog-like domain"/>
    <property type="match status" value="1"/>
</dbReference>
<evidence type="ECO:0000259" key="7">
    <source>
        <dbReference type="SMART" id="SM00852"/>
    </source>
</evidence>
<evidence type="ECO:0000256" key="4">
    <source>
        <dbReference type="ARBA" id="ARBA00023150"/>
    </source>
</evidence>
<dbReference type="EMBL" id="JAJGAK010000001">
    <property type="protein sequence ID" value="MCC8361492.1"/>
    <property type="molecule type" value="Genomic_DNA"/>
</dbReference>
<comment type="caution">
    <text evidence="8">The sequence shown here is derived from an EMBL/GenBank/DDBJ whole genome shotgun (WGS) entry which is preliminary data.</text>
</comment>
<dbReference type="SUPFAM" id="SSF63882">
    <property type="entry name" value="MoeA N-terminal region -like"/>
    <property type="match status" value="1"/>
</dbReference>
<evidence type="ECO:0000256" key="3">
    <source>
        <dbReference type="ARBA" id="ARBA00010763"/>
    </source>
</evidence>
<reference evidence="8" key="1">
    <citation type="submission" date="2021-10" db="EMBL/GenBank/DDBJ databases">
        <authorList>
            <person name="Lyu M."/>
            <person name="Wang X."/>
            <person name="Meng X."/>
            <person name="Xu K."/>
        </authorList>
    </citation>
    <scope>NUCLEOTIDE SEQUENCE</scope>
    <source>
        <strain evidence="8">A6</strain>
    </source>
</reference>
<dbReference type="Pfam" id="PF00994">
    <property type="entry name" value="MoCF_biosynth"/>
    <property type="match status" value="1"/>
</dbReference>
<keyword evidence="6" id="KW-0808">Transferase</keyword>
<dbReference type="SUPFAM" id="SSF63867">
    <property type="entry name" value="MoeA C-terminal domain-like"/>
    <property type="match status" value="1"/>
</dbReference>
<name>A0ABS8JD10_9GAMM</name>
<accession>A0ABS8JD10</accession>
<dbReference type="PANTHER" id="PTHR10192:SF5">
    <property type="entry name" value="GEPHYRIN"/>
    <property type="match status" value="1"/>
</dbReference>
<proteinExistence type="inferred from homology"/>
<dbReference type="Gene3D" id="3.90.105.10">
    <property type="entry name" value="Molybdopterin biosynthesis moea protein, domain 2"/>
    <property type="match status" value="1"/>
</dbReference>
<keyword evidence="4 6" id="KW-0501">Molybdenum cofactor biosynthesis</keyword>
<organism evidence="8 9">
    <name type="scientific">Noviluteimonas lactosilytica</name>
    <dbReference type="NCBI Taxonomy" id="2888523"/>
    <lineage>
        <taxon>Bacteria</taxon>
        <taxon>Pseudomonadati</taxon>
        <taxon>Pseudomonadota</taxon>
        <taxon>Gammaproteobacteria</taxon>
        <taxon>Lysobacterales</taxon>
        <taxon>Lysobacteraceae</taxon>
        <taxon>Noviluteimonas</taxon>
    </lineage>
</organism>
<evidence type="ECO:0000313" key="9">
    <source>
        <dbReference type="Proteomes" id="UP001165293"/>
    </source>
</evidence>
<keyword evidence="6" id="KW-0460">Magnesium</keyword>
<dbReference type="Pfam" id="PF03453">
    <property type="entry name" value="MoeA_N"/>
    <property type="match status" value="1"/>
</dbReference>
<gene>
    <name evidence="8" type="ORF">LK996_00120</name>
</gene>
<dbReference type="PANTHER" id="PTHR10192">
    <property type="entry name" value="MOLYBDOPTERIN BIOSYNTHESIS PROTEIN"/>
    <property type="match status" value="1"/>
</dbReference>
<dbReference type="Pfam" id="PF03454">
    <property type="entry name" value="MoeA_C"/>
    <property type="match status" value="1"/>
</dbReference>
<dbReference type="InterPro" id="IPR005110">
    <property type="entry name" value="MoeA_linker/N"/>
</dbReference>
<evidence type="ECO:0000256" key="6">
    <source>
        <dbReference type="RuleBase" id="RU365090"/>
    </source>
</evidence>
<dbReference type="InterPro" id="IPR038987">
    <property type="entry name" value="MoeA-like"/>
</dbReference>
<comment type="catalytic activity">
    <reaction evidence="5">
        <text>adenylyl-molybdopterin + molybdate = Mo-molybdopterin + AMP + H(+)</text>
        <dbReference type="Rhea" id="RHEA:35047"/>
        <dbReference type="ChEBI" id="CHEBI:15378"/>
        <dbReference type="ChEBI" id="CHEBI:36264"/>
        <dbReference type="ChEBI" id="CHEBI:62727"/>
        <dbReference type="ChEBI" id="CHEBI:71302"/>
        <dbReference type="ChEBI" id="CHEBI:456215"/>
        <dbReference type="EC" id="2.10.1.1"/>
    </reaction>
</comment>
<evidence type="ECO:0000256" key="1">
    <source>
        <dbReference type="ARBA" id="ARBA00002901"/>
    </source>
</evidence>
<dbReference type="InterPro" id="IPR005111">
    <property type="entry name" value="MoeA_C_domain_IV"/>
</dbReference>
<dbReference type="Gene3D" id="2.170.190.11">
    <property type="entry name" value="Molybdopterin biosynthesis moea protein, domain 3"/>
    <property type="match status" value="1"/>
</dbReference>
<dbReference type="InterPro" id="IPR036135">
    <property type="entry name" value="MoeA_linker/N_sf"/>
</dbReference>
<dbReference type="InterPro" id="IPR036688">
    <property type="entry name" value="MoeA_C_domain_IV_sf"/>
</dbReference>
<comment type="cofactor">
    <cofactor evidence="6">
        <name>Mg(2+)</name>
        <dbReference type="ChEBI" id="CHEBI:18420"/>
    </cofactor>
</comment>
<dbReference type="InterPro" id="IPR001453">
    <property type="entry name" value="MoaB/Mog_dom"/>
</dbReference>
<dbReference type="CDD" id="cd00887">
    <property type="entry name" value="MoeA"/>
    <property type="match status" value="1"/>
</dbReference>